<feature type="transmembrane region" description="Helical" evidence="1">
    <location>
        <begin position="59"/>
        <end position="77"/>
    </location>
</feature>
<reference evidence="2" key="1">
    <citation type="submission" date="2022-11" db="EMBL/GenBank/DDBJ databases">
        <title>Refractory cell wall polysaccharides provide important carbon source for microbial heterotrophs in the hadal ocean.</title>
        <authorList>
            <person name="Zhu X."/>
        </authorList>
    </citation>
    <scope>NUCLEOTIDE SEQUENCE</scope>
    <source>
        <strain evidence="2">MTRN7</strain>
    </source>
</reference>
<gene>
    <name evidence="2" type="ORF">OOZ35_06810</name>
</gene>
<keyword evidence="1" id="KW-0812">Transmembrane</keyword>
<evidence type="ECO:0000313" key="3">
    <source>
        <dbReference type="Proteomes" id="UP001149142"/>
    </source>
</evidence>
<feature type="transmembrane region" description="Helical" evidence="1">
    <location>
        <begin position="97"/>
        <end position="115"/>
    </location>
</feature>
<dbReference type="Proteomes" id="UP001149142">
    <property type="component" value="Unassembled WGS sequence"/>
</dbReference>
<organism evidence="2 3">
    <name type="scientific">Mesoflavibacter profundi</name>
    <dbReference type="NCBI Taxonomy" id="2708110"/>
    <lineage>
        <taxon>Bacteria</taxon>
        <taxon>Pseudomonadati</taxon>
        <taxon>Bacteroidota</taxon>
        <taxon>Flavobacteriia</taxon>
        <taxon>Flavobacteriales</taxon>
        <taxon>Flavobacteriaceae</taxon>
        <taxon>Mesoflavibacter</taxon>
    </lineage>
</organism>
<dbReference type="Pfam" id="PF10990">
    <property type="entry name" value="DUF2809"/>
    <property type="match status" value="1"/>
</dbReference>
<keyword evidence="1" id="KW-1133">Transmembrane helix</keyword>
<evidence type="ECO:0000256" key="1">
    <source>
        <dbReference type="SAM" id="Phobius"/>
    </source>
</evidence>
<keyword evidence="3" id="KW-1185">Reference proteome</keyword>
<sequence>MKINKTYFIIFICILGIEISIALFLKSGFIRHTFGDFLATILVFSFFKTFSKMSSLKIAITTLIIAFCIEFAQYFQLLNYLNLNQFKLLRVVFGTNFSIQDLMAYTLGVITIYFIDLKLLHNE</sequence>
<dbReference type="EMBL" id="JAPFGC010000002">
    <property type="protein sequence ID" value="MDA0177199.1"/>
    <property type="molecule type" value="Genomic_DNA"/>
</dbReference>
<keyword evidence="1" id="KW-0472">Membrane</keyword>
<evidence type="ECO:0000313" key="2">
    <source>
        <dbReference type="EMBL" id="MDA0177199.1"/>
    </source>
</evidence>
<accession>A0ABT4RZG2</accession>
<dbReference type="InterPro" id="IPR021257">
    <property type="entry name" value="DUF2809"/>
</dbReference>
<feature type="transmembrane region" description="Helical" evidence="1">
    <location>
        <begin position="7"/>
        <end position="24"/>
    </location>
</feature>
<comment type="caution">
    <text evidence="2">The sequence shown here is derived from an EMBL/GenBank/DDBJ whole genome shotgun (WGS) entry which is preliminary data.</text>
</comment>
<proteinExistence type="predicted"/>
<dbReference type="RefSeq" id="WP_270005353.1">
    <property type="nucleotide sequence ID" value="NZ_CAXQEU010000087.1"/>
</dbReference>
<name>A0ABT4RZG2_9FLAO</name>
<protein>
    <submittedName>
        <fullName evidence="2">DUF2809 domain-containing protein</fullName>
    </submittedName>
</protein>